<dbReference type="InParanoid" id="A7EJK5"/>
<accession>A7EJK5</accession>
<dbReference type="eggNOG" id="ENOG502QVZ5">
    <property type="taxonomic scope" value="Eukaryota"/>
</dbReference>
<evidence type="ECO:0000256" key="1">
    <source>
        <dbReference type="SAM" id="MobiDB-lite"/>
    </source>
</evidence>
<evidence type="ECO:0000313" key="2">
    <source>
        <dbReference type="EMBL" id="EDO03021.1"/>
    </source>
</evidence>
<dbReference type="HOGENOM" id="CLU_2361009_0_0_1"/>
<dbReference type="RefSeq" id="XP_001594070.1">
    <property type="nucleotide sequence ID" value="XM_001594020.1"/>
</dbReference>
<keyword evidence="3" id="KW-1185">Reference proteome</keyword>
<feature type="region of interest" description="Disordered" evidence="1">
    <location>
        <begin position="77"/>
        <end position="96"/>
    </location>
</feature>
<organism evidence="2 3">
    <name type="scientific">Sclerotinia sclerotiorum (strain ATCC 18683 / 1980 / Ss-1)</name>
    <name type="common">White mold</name>
    <name type="synonym">Whetzelinia sclerotiorum</name>
    <dbReference type="NCBI Taxonomy" id="665079"/>
    <lineage>
        <taxon>Eukaryota</taxon>
        <taxon>Fungi</taxon>
        <taxon>Dikarya</taxon>
        <taxon>Ascomycota</taxon>
        <taxon>Pezizomycotina</taxon>
        <taxon>Leotiomycetes</taxon>
        <taxon>Helotiales</taxon>
        <taxon>Sclerotiniaceae</taxon>
        <taxon>Sclerotinia</taxon>
    </lineage>
</organism>
<dbReference type="Proteomes" id="UP000001312">
    <property type="component" value="Unassembled WGS sequence"/>
</dbReference>
<gene>
    <name evidence="2" type="ORF">SS1G_05498</name>
</gene>
<proteinExistence type="predicted"/>
<dbReference type="PANTHER" id="PTHR38120">
    <property type="entry name" value="EXPRESSED PROTEIN"/>
    <property type="match status" value="1"/>
</dbReference>
<evidence type="ECO:0000313" key="3">
    <source>
        <dbReference type="Proteomes" id="UP000001312"/>
    </source>
</evidence>
<name>A7EJK5_SCLS1</name>
<dbReference type="AlphaFoldDB" id="A7EJK5"/>
<dbReference type="EMBL" id="CH476626">
    <property type="protein sequence ID" value="EDO03021.1"/>
    <property type="molecule type" value="Genomic_DNA"/>
</dbReference>
<sequence>MGGGRMQEVEKLLLEARMTNARLMEDNESFQLLLQEKTLNGDFSKEHFEYMGASSNADALNALEGRSPGASLADELSKLNDNEGENDQSRPPVKAS</sequence>
<dbReference type="GeneID" id="5489867"/>
<dbReference type="STRING" id="665079.A7EJK5"/>
<dbReference type="KEGG" id="ssl:SS1G_05498"/>
<reference evidence="3" key="1">
    <citation type="journal article" date="2011" name="PLoS Genet.">
        <title>Genomic analysis of the necrotrophic fungal pathogens Sclerotinia sclerotiorum and Botrytis cinerea.</title>
        <authorList>
            <person name="Amselem J."/>
            <person name="Cuomo C.A."/>
            <person name="van Kan J.A."/>
            <person name="Viaud M."/>
            <person name="Benito E.P."/>
            <person name="Couloux A."/>
            <person name="Coutinho P.M."/>
            <person name="de Vries R.P."/>
            <person name="Dyer P.S."/>
            <person name="Fillinger S."/>
            <person name="Fournier E."/>
            <person name="Gout L."/>
            <person name="Hahn M."/>
            <person name="Kohn L."/>
            <person name="Lapalu N."/>
            <person name="Plummer K.M."/>
            <person name="Pradier J.M."/>
            <person name="Quevillon E."/>
            <person name="Sharon A."/>
            <person name="Simon A."/>
            <person name="ten Have A."/>
            <person name="Tudzynski B."/>
            <person name="Tudzynski P."/>
            <person name="Wincker P."/>
            <person name="Andrew M."/>
            <person name="Anthouard V."/>
            <person name="Beever R.E."/>
            <person name="Beffa R."/>
            <person name="Benoit I."/>
            <person name="Bouzid O."/>
            <person name="Brault B."/>
            <person name="Chen Z."/>
            <person name="Choquer M."/>
            <person name="Collemare J."/>
            <person name="Cotton P."/>
            <person name="Danchin E.G."/>
            <person name="Da Silva C."/>
            <person name="Gautier A."/>
            <person name="Giraud C."/>
            <person name="Giraud T."/>
            <person name="Gonzalez C."/>
            <person name="Grossetete S."/>
            <person name="Guldener U."/>
            <person name="Henrissat B."/>
            <person name="Howlett B.J."/>
            <person name="Kodira C."/>
            <person name="Kretschmer M."/>
            <person name="Lappartient A."/>
            <person name="Leroch M."/>
            <person name="Levis C."/>
            <person name="Mauceli E."/>
            <person name="Neuveglise C."/>
            <person name="Oeser B."/>
            <person name="Pearson M."/>
            <person name="Poulain J."/>
            <person name="Poussereau N."/>
            <person name="Quesneville H."/>
            <person name="Rascle C."/>
            <person name="Schumacher J."/>
            <person name="Segurens B."/>
            <person name="Sexton A."/>
            <person name="Silva E."/>
            <person name="Sirven C."/>
            <person name="Soanes D.M."/>
            <person name="Talbot N.J."/>
            <person name="Templeton M."/>
            <person name="Yandava C."/>
            <person name="Yarden O."/>
            <person name="Zeng Q."/>
            <person name="Rollins J.A."/>
            <person name="Lebrun M.H."/>
            <person name="Dickman M."/>
        </authorList>
    </citation>
    <scope>NUCLEOTIDE SEQUENCE [LARGE SCALE GENOMIC DNA]</scope>
    <source>
        <strain evidence="3">ATCC 18683 / 1980 / Ss-1</strain>
    </source>
</reference>
<dbReference type="PANTHER" id="PTHR38120:SF1">
    <property type="entry name" value="M PROTEIN, SEROTYPE 2.1"/>
    <property type="match status" value="1"/>
</dbReference>
<protein>
    <submittedName>
        <fullName evidence="2">Uncharacterized protein</fullName>
    </submittedName>
</protein>